<keyword evidence="5 7" id="KW-1133">Transmembrane helix</keyword>
<proteinExistence type="inferred from homology"/>
<dbReference type="PANTHER" id="PTHR33452">
    <property type="entry name" value="OXIDOREDUCTASE CATD-RELATED"/>
    <property type="match status" value="1"/>
</dbReference>
<comment type="similarity">
    <text evidence="2">Belongs to the DoxX family.</text>
</comment>
<reference evidence="8 9" key="1">
    <citation type="submission" date="2016-04" db="EMBL/GenBank/DDBJ databases">
        <authorList>
            <consortium name="Pathogen Informatics"/>
        </authorList>
    </citation>
    <scope>NUCLEOTIDE SEQUENCE [LARGE SCALE GENOMIC DNA]</scope>
    <source>
        <strain evidence="8 9">H050680373</strain>
    </source>
</reference>
<evidence type="ECO:0000256" key="4">
    <source>
        <dbReference type="ARBA" id="ARBA00022692"/>
    </source>
</evidence>
<evidence type="ECO:0000256" key="2">
    <source>
        <dbReference type="ARBA" id="ARBA00006679"/>
    </source>
</evidence>
<evidence type="ECO:0000256" key="6">
    <source>
        <dbReference type="ARBA" id="ARBA00023136"/>
    </source>
</evidence>
<evidence type="ECO:0000313" key="8">
    <source>
        <dbReference type="EMBL" id="SAI66193.1"/>
    </source>
</evidence>
<evidence type="ECO:0000256" key="7">
    <source>
        <dbReference type="SAM" id="Phobius"/>
    </source>
</evidence>
<dbReference type="OrthoDB" id="9792760at2"/>
<dbReference type="EMBL" id="FKIF01000002">
    <property type="protein sequence ID" value="SAI66193.1"/>
    <property type="molecule type" value="Genomic_DNA"/>
</dbReference>
<feature type="transmembrane region" description="Helical" evidence="7">
    <location>
        <begin position="7"/>
        <end position="25"/>
    </location>
</feature>
<dbReference type="InterPro" id="IPR032808">
    <property type="entry name" value="DoxX"/>
</dbReference>
<dbReference type="AlphaFoldDB" id="A0A157S7H5"/>
<evidence type="ECO:0000256" key="5">
    <source>
        <dbReference type="ARBA" id="ARBA00022989"/>
    </source>
</evidence>
<dbReference type="RefSeq" id="WP_066124083.1">
    <property type="nucleotide sequence ID" value="NZ_FKIF01000002.1"/>
</dbReference>
<organism evidence="8 9">
    <name type="scientific">Bordetella ansorpii</name>
    <dbReference type="NCBI Taxonomy" id="288768"/>
    <lineage>
        <taxon>Bacteria</taxon>
        <taxon>Pseudomonadati</taxon>
        <taxon>Pseudomonadota</taxon>
        <taxon>Betaproteobacteria</taxon>
        <taxon>Burkholderiales</taxon>
        <taxon>Alcaligenaceae</taxon>
        <taxon>Bordetella</taxon>
    </lineage>
</organism>
<sequence length="131" mass="13674">MSASQRFLPLAGRLLIGVPFLITGFSKLGNYSGTVGYIASAGLPLPAVGWAVAVLIEVVFAALLILGWRVRPVALVMALFTLATAVFFHNDLGNQGQFINFIKNLMITGGLLQIVAFGGGALSLDGRGGRA</sequence>
<dbReference type="Pfam" id="PF07681">
    <property type="entry name" value="DoxX"/>
    <property type="match status" value="1"/>
</dbReference>
<feature type="transmembrane region" description="Helical" evidence="7">
    <location>
        <begin position="45"/>
        <end position="66"/>
    </location>
</feature>
<evidence type="ECO:0000256" key="3">
    <source>
        <dbReference type="ARBA" id="ARBA00022475"/>
    </source>
</evidence>
<comment type="subcellular location">
    <subcellularLocation>
        <location evidence="1">Cell membrane</location>
        <topology evidence="1">Multi-pass membrane protein</topology>
    </subcellularLocation>
</comment>
<dbReference type="STRING" id="288768.SAMEA3906486_00833"/>
<keyword evidence="9" id="KW-1185">Reference proteome</keyword>
<name>A0A157S7H5_9BORD</name>
<keyword evidence="3" id="KW-1003">Cell membrane</keyword>
<feature type="transmembrane region" description="Helical" evidence="7">
    <location>
        <begin position="73"/>
        <end position="89"/>
    </location>
</feature>
<dbReference type="GO" id="GO:0005886">
    <property type="term" value="C:plasma membrane"/>
    <property type="evidence" value="ECO:0007669"/>
    <property type="project" value="UniProtKB-SubCell"/>
</dbReference>
<accession>A0A157S7H5</accession>
<evidence type="ECO:0000313" key="9">
    <source>
        <dbReference type="Proteomes" id="UP000076848"/>
    </source>
</evidence>
<keyword evidence="6 7" id="KW-0472">Membrane</keyword>
<feature type="transmembrane region" description="Helical" evidence="7">
    <location>
        <begin position="101"/>
        <end position="124"/>
    </location>
</feature>
<gene>
    <name evidence="8" type="primary">yphA</name>
    <name evidence="8" type="ORF">SAMEA3906486_00833</name>
</gene>
<evidence type="ECO:0000256" key="1">
    <source>
        <dbReference type="ARBA" id="ARBA00004651"/>
    </source>
</evidence>
<protein>
    <submittedName>
        <fullName evidence="8">Inner membrane protein yphA</fullName>
    </submittedName>
</protein>
<dbReference type="PANTHER" id="PTHR33452:SF1">
    <property type="entry name" value="INNER MEMBRANE PROTEIN YPHA-RELATED"/>
    <property type="match status" value="1"/>
</dbReference>
<dbReference type="InterPro" id="IPR051907">
    <property type="entry name" value="DoxX-like_oxidoreductase"/>
</dbReference>
<keyword evidence="4 7" id="KW-0812">Transmembrane</keyword>
<dbReference type="Proteomes" id="UP000076848">
    <property type="component" value="Unassembled WGS sequence"/>
</dbReference>